<reference evidence="1" key="1">
    <citation type="submission" date="2020-12" db="EMBL/GenBank/DDBJ databases">
        <authorList>
            <person name="Iha C."/>
        </authorList>
    </citation>
    <scope>NUCLEOTIDE SEQUENCE</scope>
</reference>
<sequence length="215" mass="24078">MSLCECVCQDRVLSLFPSGPQAEFYAPGDVSEKIVWWSCAIGGSLIFSKIASLAALALLAPVLGPWALASLRNCELLSKGWSYGGIWHAQVLEVEPLDVRADTFSDRQGVGWQQRRSYQSIRVLCGDPWQGGARVEMVVPYGYSQEQVSAGQPAELLALSNDKSFRNFKVVREVFLPQLRCWLSEYPFIDRFEFVKVLNALLREQEGRARGFPGR</sequence>
<protein>
    <submittedName>
        <fullName evidence="1">Uncharacterized protein</fullName>
    </submittedName>
</protein>
<name>A0A8S1J6W2_9CHLO</name>
<dbReference type="AlphaFoldDB" id="A0A8S1J6W2"/>
<proteinExistence type="predicted"/>
<keyword evidence="2" id="KW-1185">Reference proteome</keyword>
<gene>
    <name evidence="1" type="ORF">OSTQU699_LOCUS8329</name>
</gene>
<dbReference type="EMBL" id="CAJHUC010002017">
    <property type="protein sequence ID" value="CAD7702972.1"/>
    <property type="molecule type" value="Genomic_DNA"/>
</dbReference>
<evidence type="ECO:0000313" key="1">
    <source>
        <dbReference type="EMBL" id="CAD7702972.1"/>
    </source>
</evidence>
<evidence type="ECO:0000313" key="2">
    <source>
        <dbReference type="Proteomes" id="UP000708148"/>
    </source>
</evidence>
<comment type="caution">
    <text evidence="1">The sequence shown here is derived from an EMBL/GenBank/DDBJ whole genome shotgun (WGS) entry which is preliminary data.</text>
</comment>
<organism evidence="1 2">
    <name type="scientific">Ostreobium quekettii</name>
    <dbReference type="NCBI Taxonomy" id="121088"/>
    <lineage>
        <taxon>Eukaryota</taxon>
        <taxon>Viridiplantae</taxon>
        <taxon>Chlorophyta</taxon>
        <taxon>core chlorophytes</taxon>
        <taxon>Ulvophyceae</taxon>
        <taxon>TCBD clade</taxon>
        <taxon>Bryopsidales</taxon>
        <taxon>Ostreobineae</taxon>
        <taxon>Ostreobiaceae</taxon>
        <taxon>Ostreobium</taxon>
    </lineage>
</organism>
<dbReference type="OrthoDB" id="191206at2759"/>
<accession>A0A8S1J6W2</accession>
<dbReference type="Proteomes" id="UP000708148">
    <property type="component" value="Unassembled WGS sequence"/>
</dbReference>